<proteinExistence type="predicted"/>
<dbReference type="OrthoDB" id="2793736at2759"/>
<gene>
    <name evidence="2" type="ORF">K443DRAFT_671515</name>
</gene>
<reference evidence="2 3" key="1">
    <citation type="submission" date="2014-04" db="EMBL/GenBank/DDBJ databases">
        <authorList>
            <consortium name="DOE Joint Genome Institute"/>
            <person name="Kuo A."/>
            <person name="Kohler A."/>
            <person name="Nagy L.G."/>
            <person name="Floudas D."/>
            <person name="Copeland A."/>
            <person name="Barry K.W."/>
            <person name="Cichocki N."/>
            <person name="Veneault-Fourrey C."/>
            <person name="LaButti K."/>
            <person name="Lindquist E.A."/>
            <person name="Lipzen A."/>
            <person name="Lundell T."/>
            <person name="Morin E."/>
            <person name="Murat C."/>
            <person name="Sun H."/>
            <person name="Tunlid A."/>
            <person name="Henrissat B."/>
            <person name="Grigoriev I.V."/>
            <person name="Hibbett D.S."/>
            <person name="Martin F."/>
            <person name="Nordberg H.P."/>
            <person name="Cantor M.N."/>
            <person name="Hua S.X."/>
        </authorList>
    </citation>
    <scope>NUCLEOTIDE SEQUENCE [LARGE SCALE GENOMIC DNA]</scope>
    <source>
        <strain evidence="2 3">LaAM-08-1</strain>
    </source>
</reference>
<evidence type="ECO:0000313" key="2">
    <source>
        <dbReference type="EMBL" id="KIK09624.1"/>
    </source>
</evidence>
<organism evidence="2 3">
    <name type="scientific">Laccaria amethystina LaAM-08-1</name>
    <dbReference type="NCBI Taxonomy" id="1095629"/>
    <lineage>
        <taxon>Eukaryota</taxon>
        <taxon>Fungi</taxon>
        <taxon>Dikarya</taxon>
        <taxon>Basidiomycota</taxon>
        <taxon>Agaricomycotina</taxon>
        <taxon>Agaricomycetes</taxon>
        <taxon>Agaricomycetidae</taxon>
        <taxon>Agaricales</taxon>
        <taxon>Agaricineae</taxon>
        <taxon>Hydnangiaceae</taxon>
        <taxon>Laccaria</taxon>
    </lineage>
</organism>
<sequence>MAFVQPPMWRIIKTVDQNPGAGATPSAVVDLQTKAVDIACRLGNLSSFIPATKEFLTCKLLSPNGFKRNCKKIIALIEVARRTLISAGIQVYAFSYCSEPLVPCKRAYIDLLNMLQENRHNVDAALKARMQSLLVPLSPSFIIHKSGNPSSVVPPKNQRKAPATAYGAFLCTPSTITTTQPSLMPPPDAFPSVPAKIGRDSNSFRIHRKSSRPRLWTEEEIRIPAERAGKRRRSRSPSKCQTEVDQENVIPQAQPRIYRPLPRRFGIFCTGKSSMHGPNPAERVGRPTNVRPLIKE</sequence>
<evidence type="ECO:0000313" key="3">
    <source>
        <dbReference type="Proteomes" id="UP000054477"/>
    </source>
</evidence>
<accession>A0A0C9Y6K6</accession>
<dbReference type="STRING" id="1095629.A0A0C9Y6K6"/>
<dbReference type="HOGENOM" id="CLU_093921_0_0_1"/>
<dbReference type="EMBL" id="KN838538">
    <property type="protein sequence ID" value="KIK09624.1"/>
    <property type="molecule type" value="Genomic_DNA"/>
</dbReference>
<keyword evidence="3" id="KW-1185">Reference proteome</keyword>
<name>A0A0C9Y6K6_9AGAR</name>
<dbReference type="AlphaFoldDB" id="A0A0C9Y6K6"/>
<reference evidence="3" key="2">
    <citation type="submission" date="2015-01" db="EMBL/GenBank/DDBJ databases">
        <title>Evolutionary Origins and Diversification of the Mycorrhizal Mutualists.</title>
        <authorList>
            <consortium name="DOE Joint Genome Institute"/>
            <consortium name="Mycorrhizal Genomics Consortium"/>
            <person name="Kohler A."/>
            <person name="Kuo A."/>
            <person name="Nagy L.G."/>
            <person name="Floudas D."/>
            <person name="Copeland A."/>
            <person name="Barry K.W."/>
            <person name="Cichocki N."/>
            <person name="Veneault-Fourrey C."/>
            <person name="LaButti K."/>
            <person name="Lindquist E.A."/>
            <person name="Lipzen A."/>
            <person name="Lundell T."/>
            <person name="Morin E."/>
            <person name="Murat C."/>
            <person name="Riley R."/>
            <person name="Ohm R."/>
            <person name="Sun H."/>
            <person name="Tunlid A."/>
            <person name="Henrissat B."/>
            <person name="Grigoriev I.V."/>
            <person name="Hibbett D.S."/>
            <person name="Martin F."/>
        </authorList>
    </citation>
    <scope>NUCLEOTIDE SEQUENCE [LARGE SCALE GENOMIC DNA]</scope>
    <source>
        <strain evidence="3">LaAM-08-1</strain>
    </source>
</reference>
<dbReference type="Proteomes" id="UP000054477">
    <property type="component" value="Unassembled WGS sequence"/>
</dbReference>
<evidence type="ECO:0000256" key="1">
    <source>
        <dbReference type="SAM" id="MobiDB-lite"/>
    </source>
</evidence>
<feature type="region of interest" description="Disordered" evidence="1">
    <location>
        <begin position="271"/>
        <end position="296"/>
    </location>
</feature>
<protein>
    <submittedName>
        <fullName evidence="2">Uncharacterized protein</fullName>
    </submittedName>
</protein>
<feature type="region of interest" description="Disordered" evidence="1">
    <location>
        <begin position="227"/>
        <end position="246"/>
    </location>
</feature>